<accession>A0A0F5FUS6</accession>
<dbReference type="Pfam" id="PF13416">
    <property type="entry name" value="SBP_bac_8"/>
    <property type="match status" value="1"/>
</dbReference>
<evidence type="ECO:0008006" key="7">
    <source>
        <dbReference type="Google" id="ProtNLM"/>
    </source>
</evidence>
<dbReference type="GO" id="GO:0042597">
    <property type="term" value="C:periplasmic space"/>
    <property type="evidence" value="ECO:0007669"/>
    <property type="project" value="UniProtKB-SubCell"/>
</dbReference>
<comment type="subcellular location">
    <subcellularLocation>
        <location evidence="1">Periplasm</location>
    </subcellularLocation>
</comment>
<dbReference type="SUPFAM" id="SSF53850">
    <property type="entry name" value="Periplasmic binding protein-like II"/>
    <property type="match status" value="1"/>
</dbReference>
<dbReference type="AlphaFoldDB" id="A0A0F5FUS6"/>
<evidence type="ECO:0000256" key="4">
    <source>
        <dbReference type="SAM" id="SignalP"/>
    </source>
</evidence>
<keyword evidence="3" id="KW-0574">Periplasm</keyword>
<feature type="signal peptide" evidence="4">
    <location>
        <begin position="1"/>
        <end position="24"/>
    </location>
</feature>
<organism evidence="5 6">
    <name type="scientific">Devosia geojensis</name>
    <dbReference type="NCBI Taxonomy" id="443610"/>
    <lineage>
        <taxon>Bacteria</taxon>
        <taxon>Pseudomonadati</taxon>
        <taxon>Pseudomonadota</taxon>
        <taxon>Alphaproteobacteria</taxon>
        <taxon>Hyphomicrobiales</taxon>
        <taxon>Devosiaceae</taxon>
        <taxon>Devosia</taxon>
    </lineage>
</organism>
<reference evidence="5 6" key="1">
    <citation type="submission" date="2015-03" db="EMBL/GenBank/DDBJ databases">
        <authorList>
            <person name="Hassan Y.I."/>
            <person name="Lepp D."/>
            <person name="Li X.-Z."/>
            <person name="Zhou T."/>
        </authorList>
    </citation>
    <scope>NUCLEOTIDE SEQUENCE [LARGE SCALE GENOMIC DNA]</scope>
    <source>
        <strain evidence="5 6">BD-c194</strain>
    </source>
</reference>
<dbReference type="Proteomes" id="UP000033632">
    <property type="component" value="Unassembled WGS sequence"/>
</dbReference>
<comment type="similarity">
    <text evidence="2">Belongs to the bacterial solute-binding protein 1 family.</text>
</comment>
<evidence type="ECO:0000313" key="6">
    <source>
        <dbReference type="Proteomes" id="UP000033632"/>
    </source>
</evidence>
<dbReference type="STRING" id="443610.VE25_06805"/>
<feature type="chain" id="PRO_5002486933" description="ABC transporter substrate-binding protein" evidence="4">
    <location>
        <begin position="25"/>
        <end position="437"/>
    </location>
</feature>
<evidence type="ECO:0000256" key="2">
    <source>
        <dbReference type="ARBA" id="ARBA00008520"/>
    </source>
</evidence>
<evidence type="ECO:0000313" key="5">
    <source>
        <dbReference type="EMBL" id="KKB12616.1"/>
    </source>
</evidence>
<dbReference type="RefSeq" id="WP_046107825.1">
    <property type="nucleotide sequence ID" value="NZ_JZEX01000061.1"/>
</dbReference>
<dbReference type="PATRIC" id="fig|443610.3.peg.3916"/>
<evidence type="ECO:0000256" key="1">
    <source>
        <dbReference type="ARBA" id="ARBA00004418"/>
    </source>
</evidence>
<dbReference type="InterPro" id="IPR006059">
    <property type="entry name" value="SBP"/>
</dbReference>
<dbReference type="OrthoDB" id="7319459at2"/>
<evidence type="ECO:0000256" key="3">
    <source>
        <dbReference type="ARBA" id="ARBA00022764"/>
    </source>
</evidence>
<dbReference type="EMBL" id="JZEX01000061">
    <property type="protein sequence ID" value="KKB12616.1"/>
    <property type="molecule type" value="Genomic_DNA"/>
</dbReference>
<dbReference type="PANTHER" id="PTHR43649">
    <property type="entry name" value="ARABINOSE-BINDING PROTEIN-RELATED"/>
    <property type="match status" value="1"/>
</dbReference>
<protein>
    <recommendedName>
        <fullName evidence="7">ABC transporter substrate-binding protein</fullName>
    </recommendedName>
</protein>
<sequence length="437" mass="48069">MKLTTFVALGALALGLAVPTMAQAQTEVRFARFFGACEADFGTNTDPGTPSNECGVITTLTNIFNAENPDVRVVPEIVEWGPYYEQLAGRIASGDVPDISVMHGDMLINFVKRDMITPLDEAFTEAGIDVEDIAPGPRENVTIDSQIYALPQDFVTWLWHTNSGTMAEAGLGEVGAPVYPTSIEEMMEHARQFKQATGLPYLALTLDSNAMSRTLYTMLMQANYNLFPESTNQIDLHSPGAKEAFEALKQMKDEGLLVLIPDWASAFTGFSNGEYGNLIGGTWQIGDMVRLSEQTGGALEGYVAHVFPAINGEPAVWSSSHSWVMLKGGAATPEKREAALRFLRFLFENNIHWARAGHLPMRTSLMSDPAFTEMPYRIGFAEIPPIAEHLPKDVPQQRIIQPFIGEELLAALQDQKSTDEAFAAAEERVNTYLSRLR</sequence>
<name>A0A0F5FUS6_9HYPH</name>
<proteinExistence type="inferred from homology"/>
<keyword evidence="4" id="KW-0732">Signal</keyword>
<comment type="caution">
    <text evidence="5">The sequence shown here is derived from an EMBL/GenBank/DDBJ whole genome shotgun (WGS) entry which is preliminary data.</text>
</comment>
<dbReference type="InterPro" id="IPR050490">
    <property type="entry name" value="Bact_solute-bd_prot1"/>
</dbReference>
<dbReference type="PANTHER" id="PTHR43649:SF12">
    <property type="entry name" value="DIACETYLCHITOBIOSE BINDING PROTEIN DASA"/>
    <property type="match status" value="1"/>
</dbReference>
<keyword evidence="6" id="KW-1185">Reference proteome</keyword>
<dbReference type="Gene3D" id="3.40.190.10">
    <property type="entry name" value="Periplasmic binding protein-like II"/>
    <property type="match status" value="1"/>
</dbReference>
<gene>
    <name evidence="5" type="ORF">VE25_06805</name>
</gene>